<protein>
    <submittedName>
        <fullName evidence="3">Uncharacterized protein</fullName>
    </submittedName>
</protein>
<keyword evidence="2" id="KW-0812">Transmembrane</keyword>
<feature type="region of interest" description="Disordered" evidence="1">
    <location>
        <begin position="144"/>
        <end position="175"/>
    </location>
</feature>
<feature type="compositionally biased region" description="Polar residues" evidence="1">
    <location>
        <begin position="153"/>
        <end position="175"/>
    </location>
</feature>
<feature type="region of interest" description="Disordered" evidence="1">
    <location>
        <begin position="99"/>
        <end position="126"/>
    </location>
</feature>
<dbReference type="EMBL" id="PGCJ01000572">
    <property type="protein sequence ID" value="PLW25989.1"/>
    <property type="molecule type" value="Genomic_DNA"/>
</dbReference>
<gene>
    <name evidence="3" type="ORF">PCANC_25867</name>
</gene>
<accession>A0A2N5TKH2</accession>
<sequence>MLPAGNQVVGILPAVIPAAGIVALGKWEARIQPILRPRPWAVVIVMALAGVPMQLLVRPTPTKPRSNIPNSNCKQTPGLHEMVHKPKSDRGVRNSPTNYPANRWMRSGQLANGPATPGPNEPSLAHLSPTKLQEAISDIWSQDLKPAVPTPPSNYESANDELSTTKEGTTALSTTKEGTVVHEAIQGFPAVIDEPLVIDHEDERPADGPTAVIDKPLVIDHKDERLADGPTAVIDKPLVIDHEVERPADGPIAPAGGPPLVEDQPTAIEEATLAGGIADAPLVNHTDEPFKPTTTGESRRSGTDLPSLPAPDPRDNIETADFEGFLSDCHIPKSDQYTRSILQHNGITHWSYFRSSKEADLITNLGLSAGVARFLCVGASMRRRRCF</sequence>
<keyword evidence="2" id="KW-0472">Membrane</keyword>
<evidence type="ECO:0000313" key="4">
    <source>
        <dbReference type="Proteomes" id="UP000235388"/>
    </source>
</evidence>
<keyword evidence="4" id="KW-1185">Reference proteome</keyword>
<reference evidence="3 4" key="1">
    <citation type="submission" date="2017-11" db="EMBL/GenBank/DDBJ databases">
        <title>De novo assembly and phasing of dikaryotic genomes from two isolates of Puccinia coronata f. sp. avenae, the causal agent of oat crown rust.</title>
        <authorList>
            <person name="Miller M.E."/>
            <person name="Zhang Y."/>
            <person name="Omidvar V."/>
            <person name="Sperschneider J."/>
            <person name="Schwessinger B."/>
            <person name="Raley C."/>
            <person name="Palmer J.M."/>
            <person name="Garnica D."/>
            <person name="Upadhyaya N."/>
            <person name="Rathjen J."/>
            <person name="Taylor J.M."/>
            <person name="Park R.F."/>
            <person name="Dodds P.N."/>
            <person name="Hirsch C.D."/>
            <person name="Kianian S.F."/>
            <person name="Figueroa M."/>
        </authorList>
    </citation>
    <scope>NUCLEOTIDE SEQUENCE [LARGE SCALE GENOMIC DNA]</scope>
    <source>
        <strain evidence="3">12NC29</strain>
    </source>
</reference>
<keyword evidence="2" id="KW-1133">Transmembrane helix</keyword>
<evidence type="ECO:0000256" key="1">
    <source>
        <dbReference type="SAM" id="MobiDB-lite"/>
    </source>
</evidence>
<evidence type="ECO:0000256" key="2">
    <source>
        <dbReference type="SAM" id="Phobius"/>
    </source>
</evidence>
<feature type="region of interest" description="Disordered" evidence="1">
    <location>
        <begin position="282"/>
        <end position="314"/>
    </location>
</feature>
<evidence type="ECO:0000313" key="3">
    <source>
        <dbReference type="EMBL" id="PLW25989.1"/>
    </source>
</evidence>
<proteinExistence type="predicted"/>
<comment type="caution">
    <text evidence="3">The sequence shown here is derived from an EMBL/GenBank/DDBJ whole genome shotgun (WGS) entry which is preliminary data.</text>
</comment>
<feature type="transmembrane region" description="Helical" evidence="2">
    <location>
        <begin position="39"/>
        <end position="57"/>
    </location>
</feature>
<organism evidence="3 4">
    <name type="scientific">Puccinia coronata f. sp. avenae</name>
    <dbReference type="NCBI Taxonomy" id="200324"/>
    <lineage>
        <taxon>Eukaryota</taxon>
        <taxon>Fungi</taxon>
        <taxon>Dikarya</taxon>
        <taxon>Basidiomycota</taxon>
        <taxon>Pucciniomycotina</taxon>
        <taxon>Pucciniomycetes</taxon>
        <taxon>Pucciniales</taxon>
        <taxon>Pucciniaceae</taxon>
        <taxon>Puccinia</taxon>
    </lineage>
</organism>
<feature type="transmembrane region" description="Helical" evidence="2">
    <location>
        <begin position="6"/>
        <end position="27"/>
    </location>
</feature>
<name>A0A2N5TKH2_9BASI</name>
<dbReference type="AlphaFoldDB" id="A0A2N5TKH2"/>
<dbReference type="Proteomes" id="UP000235388">
    <property type="component" value="Unassembled WGS sequence"/>
</dbReference>